<evidence type="ECO:0000256" key="1">
    <source>
        <dbReference type="SAM" id="SignalP"/>
    </source>
</evidence>
<feature type="signal peptide" evidence="1">
    <location>
        <begin position="1"/>
        <end position="22"/>
    </location>
</feature>
<name>A0A9X6NAN7_HYPEX</name>
<dbReference type="SUPFAM" id="SSF53822">
    <property type="entry name" value="Periplasmic binding protein-like I"/>
    <property type="match status" value="1"/>
</dbReference>
<comment type="caution">
    <text evidence="2">The sequence shown here is derived from an EMBL/GenBank/DDBJ whole genome shotgun (WGS) entry which is preliminary data.</text>
</comment>
<sequence length="377" mass="43427">MSFLYPVVIVLRLLQLVGQTRTLQLGLVTPAYYGTDSASSTPYLLPAFQSGLDLFREQFPQFNVSHTFLWDAEAPNCTVQQYNVRDLLAKWYYGRRTTTTVPVIYGSGCIEGYEINMMVREWNIMMMLTVNIGETVRNRTIAPTWVSASPIPDNSDYIYQSFLQRFNWTTVVAVHDETSIPVYGLVAWFIPIVMKKPNFNATYWSFSSMRDTARVNIILQALKEVTRGKNSIIGGLEKLAAADHNMTNGDYVFIAYQLFSNRLYGNFSWQFFDKDDEKARRAFRTVFKVNGIYQDPEQAYLLNKWLPLWRNSTPLLDPVARKNHRYAPDDQEEDYEDMIDDEEVAAHVSASSEDIPIISDLTDWLRSDLVVDRPDSD</sequence>
<protein>
    <recommendedName>
        <fullName evidence="4">Receptor ligand binding region domain-containing protein</fullName>
    </recommendedName>
</protein>
<proteinExistence type="predicted"/>
<feature type="chain" id="PRO_5040913237" description="Receptor ligand binding region domain-containing protein" evidence="1">
    <location>
        <begin position="23"/>
        <end position="377"/>
    </location>
</feature>
<evidence type="ECO:0000313" key="2">
    <source>
        <dbReference type="EMBL" id="OWA50822.1"/>
    </source>
</evidence>
<dbReference type="Gene3D" id="3.40.50.2300">
    <property type="match status" value="1"/>
</dbReference>
<reference evidence="3" key="1">
    <citation type="submission" date="2017-01" db="EMBL/GenBank/DDBJ databases">
        <title>Comparative genomics of anhydrobiosis in the tardigrade Hypsibius dujardini.</title>
        <authorList>
            <person name="Yoshida Y."/>
            <person name="Koutsovoulos G."/>
            <person name="Laetsch D."/>
            <person name="Stevens L."/>
            <person name="Kumar S."/>
            <person name="Horikawa D."/>
            <person name="Ishino K."/>
            <person name="Komine S."/>
            <person name="Tomita M."/>
            <person name="Blaxter M."/>
            <person name="Arakawa K."/>
        </authorList>
    </citation>
    <scope>NUCLEOTIDE SEQUENCE [LARGE SCALE GENOMIC DNA]</scope>
    <source>
        <strain evidence="3">Z151</strain>
    </source>
</reference>
<accession>A0A9X6NAN7</accession>
<evidence type="ECO:0000313" key="3">
    <source>
        <dbReference type="Proteomes" id="UP000192578"/>
    </source>
</evidence>
<evidence type="ECO:0008006" key="4">
    <source>
        <dbReference type="Google" id="ProtNLM"/>
    </source>
</evidence>
<dbReference type="EMBL" id="MTYJ01000204">
    <property type="protein sequence ID" value="OWA50822.1"/>
    <property type="molecule type" value="Genomic_DNA"/>
</dbReference>
<dbReference type="Proteomes" id="UP000192578">
    <property type="component" value="Unassembled WGS sequence"/>
</dbReference>
<dbReference type="AlphaFoldDB" id="A0A9X6NAN7"/>
<gene>
    <name evidence="2" type="ORF">BV898_15328</name>
</gene>
<dbReference type="OrthoDB" id="10065302at2759"/>
<keyword evidence="1" id="KW-0732">Signal</keyword>
<keyword evidence="3" id="KW-1185">Reference proteome</keyword>
<dbReference type="InterPro" id="IPR028082">
    <property type="entry name" value="Peripla_BP_I"/>
</dbReference>
<organism evidence="2 3">
    <name type="scientific">Hypsibius exemplaris</name>
    <name type="common">Freshwater tardigrade</name>
    <dbReference type="NCBI Taxonomy" id="2072580"/>
    <lineage>
        <taxon>Eukaryota</taxon>
        <taxon>Metazoa</taxon>
        <taxon>Ecdysozoa</taxon>
        <taxon>Tardigrada</taxon>
        <taxon>Eutardigrada</taxon>
        <taxon>Parachela</taxon>
        <taxon>Hypsibioidea</taxon>
        <taxon>Hypsibiidae</taxon>
        <taxon>Hypsibius</taxon>
    </lineage>
</organism>